<proteinExistence type="predicted"/>
<dbReference type="InterPro" id="IPR010982">
    <property type="entry name" value="Lambda_DNA-bd_dom_sf"/>
</dbReference>
<protein>
    <submittedName>
        <fullName evidence="5">DNA-binding LacI/PurR family transcriptional regulator</fullName>
    </submittedName>
</protein>
<name>A0AAE3VSQ4_9HYPH</name>
<dbReference type="Pfam" id="PF00356">
    <property type="entry name" value="LacI"/>
    <property type="match status" value="1"/>
</dbReference>
<dbReference type="SMART" id="SM00354">
    <property type="entry name" value="HTH_LACI"/>
    <property type="match status" value="1"/>
</dbReference>
<dbReference type="PANTHER" id="PTHR30146">
    <property type="entry name" value="LACI-RELATED TRANSCRIPTIONAL REPRESSOR"/>
    <property type="match status" value="1"/>
</dbReference>
<keyword evidence="6" id="KW-1185">Reference proteome</keyword>
<evidence type="ECO:0000256" key="3">
    <source>
        <dbReference type="ARBA" id="ARBA00023163"/>
    </source>
</evidence>
<dbReference type="Gene3D" id="1.10.260.40">
    <property type="entry name" value="lambda repressor-like DNA-binding domains"/>
    <property type="match status" value="1"/>
</dbReference>
<reference evidence="5" key="1">
    <citation type="submission" date="2023-07" db="EMBL/GenBank/DDBJ databases">
        <title>Genomic Encyclopedia of Type Strains, Phase IV (KMG-IV): sequencing the most valuable type-strain genomes for metagenomic binning, comparative biology and taxonomic classification.</title>
        <authorList>
            <person name="Goeker M."/>
        </authorList>
    </citation>
    <scope>NUCLEOTIDE SEQUENCE</scope>
    <source>
        <strain evidence="5">DSM 21202</strain>
    </source>
</reference>
<keyword evidence="3" id="KW-0804">Transcription</keyword>
<dbReference type="Gene3D" id="3.40.50.2300">
    <property type="match status" value="2"/>
</dbReference>
<dbReference type="PANTHER" id="PTHR30146:SF109">
    <property type="entry name" value="HTH-TYPE TRANSCRIPTIONAL REGULATOR GALS"/>
    <property type="match status" value="1"/>
</dbReference>
<dbReference type="RefSeq" id="WP_306887433.1">
    <property type="nucleotide sequence ID" value="NZ_JAUSUL010000005.1"/>
</dbReference>
<dbReference type="InterPro" id="IPR046335">
    <property type="entry name" value="LacI/GalR-like_sensor"/>
</dbReference>
<dbReference type="CDD" id="cd01392">
    <property type="entry name" value="HTH_LacI"/>
    <property type="match status" value="1"/>
</dbReference>
<evidence type="ECO:0000259" key="4">
    <source>
        <dbReference type="PROSITE" id="PS50932"/>
    </source>
</evidence>
<accession>A0AAE3VSQ4</accession>
<dbReference type="AlphaFoldDB" id="A0AAE3VSQ4"/>
<dbReference type="SUPFAM" id="SSF47413">
    <property type="entry name" value="lambda repressor-like DNA-binding domains"/>
    <property type="match status" value="1"/>
</dbReference>
<dbReference type="CDD" id="cd06278">
    <property type="entry name" value="PBP1_LacI-like"/>
    <property type="match status" value="1"/>
</dbReference>
<gene>
    <name evidence="5" type="ORF">J2S73_003996</name>
</gene>
<dbReference type="InterPro" id="IPR028082">
    <property type="entry name" value="Peripla_BP_I"/>
</dbReference>
<evidence type="ECO:0000313" key="6">
    <source>
        <dbReference type="Proteomes" id="UP001229244"/>
    </source>
</evidence>
<dbReference type="Pfam" id="PF13377">
    <property type="entry name" value="Peripla_BP_3"/>
    <property type="match status" value="1"/>
</dbReference>
<dbReference type="SUPFAM" id="SSF53822">
    <property type="entry name" value="Periplasmic binding protein-like I"/>
    <property type="match status" value="1"/>
</dbReference>
<dbReference type="GO" id="GO:0003700">
    <property type="term" value="F:DNA-binding transcription factor activity"/>
    <property type="evidence" value="ECO:0007669"/>
    <property type="project" value="TreeGrafter"/>
</dbReference>
<keyword evidence="2 5" id="KW-0238">DNA-binding</keyword>
<evidence type="ECO:0000313" key="5">
    <source>
        <dbReference type="EMBL" id="MDQ0317512.1"/>
    </source>
</evidence>
<dbReference type="InterPro" id="IPR000843">
    <property type="entry name" value="HTH_LacI"/>
</dbReference>
<dbReference type="Proteomes" id="UP001229244">
    <property type="component" value="Unassembled WGS sequence"/>
</dbReference>
<organism evidence="5 6">
    <name type="scientific">Amorphus orientalis</name>
    <dbReference type="NCBI Taxonomy" id="649198"/>
    <lineage>
        <taxon>Bacteria</taxon>
        <taxon>Pseudomonadati</taxon>
        <taxon>Pseudomonadota</taxon>
        <taxon>Alphaproteobacteria</taxon>
        <taxon>Hyphomicrobiales</taxon>
        <taxon>Amorphaceae</taxon>
        <taxon>Amorphus</taxon>
    </lineage>
</organism>
<evidence type="ECO:0000256" key="1">
    <source>
        <dbReference type="ARBA" id="ARBA00023015"/>
    </source>
</evidence>
<sequence length="350" mass="37462">MNGKTRRKRTAPSALDVARIANVSRSTVSRTFTEGASIDPATRSLVLEAARSLGYRPRSAAASMVEEPVVGRTVGLVMANLDNPFYQAVLAGFLGELHQRGLRVMCRAAAALDGTEIEISSMLEQGVDAMIVAASGLRSGAIEACAAAGVPVVLFNRAVEGVDAFSVQTDNVAGARAIAELLVLGGHKRIAFINGLEGASTNRDRLAGLTQRLEELGLERPIQEWGEYTFEGGREAAKRLMMQTEPPDAIFAANDISALGALEGLRRDLSISVPEEVSVVGFDDIPMASWPSFNLTTVRQRRNKMIAAAMAMIDDIMAAKEAEKRTVIVDSRLILRGSARLARSEPDQPS</sequence>
<evidence type="ECO:0000256" key="2">
    <source>
        <dbReference type="ARBA" id="ARBA00023125"/>
    </source>
</evidence>
<dbReference type="PROSITE" id="PS50932">
    <property type="entry name" value="HTH_LACI_2"/>
    <property type="match status" value="1"/>
</dbReference>
<keyword evidence="1" id="KW-0805">Transcription regulation</keyword>
<dbReference type="EMBL" id="JAUSUL010000005">
    <property type="protein sequence ID" value="MDQ0317512.1"/>
    <property type="molecule type" value="Genomic_DNA"/>
</dbReference>
<comment type="caution">
    <text evidence="5">The sequence shown here is derived from an EMBL/GenBank/DDBJ whole genome shotgun (WGS) entry which is preliminary data.</text>
</comment>
<feature type="domain" description="HTH lacI-type" evidence="4">
    <location>
        <begin position="12"/>
        <end position="66"/>
    </location>
</feature>
<dbReference type="GO" id="GO:0000976">
    <property type="term" value="F:transcription cis-regulatory region binding"/>
    <property type="evidence" value="ECO:0007669"/>
    <property type="project" value="TreeGrafter"/>
</dbReference>